<organism evidence="13 14">
    <name type="scientific">Desulfurispira natronophila</name>
    <dbReference type="NCBI Taxonomy" id="682562"/>
    <lineage>
        <taxon>Bacteria</taxon>
        <taxon>Pseudomonadati</taxon>
        <taxon>Chrysiogenota</taxon>
        <taxon>Chrysiogenia</taxon>
        <taxon>Chrysiogenales</taxon>
        <taxon>Chrysiogenaceae</taxon>
        <taxon>Desulfurispira</taxon>
    </lineage>
</organism>
<evidence type="ECO:0000259" key="12">
    <source>
        <dbReference type="PROSITE" id="PS51177"/>
    </source>
</evidence>
<evidence type="ECO:0000256" key="3">
    <source>
        <dbReference type="ARBA" id="ARBA00004887"/>
    </source>
</evidence>
<evidence type="ECO:0000256" key="2">
    <source>
        <dbReference type="ARBA" id="ARBA00002803"/>
    </source>
</evidence>
<accession>A0A7W7Y4K4</accession>
<feature type="repeat" description="Lumazine-binding" evidence="11">
    <location>
        <begin position="97"/>
        <end position="196"/>
    </location>
</feature>
<dbReference type="RefSeq" id="WP_183731460.1">
    <property type="nucleotide sequence ID" value="NZ_JACHID010000006.1"/>
</dbReference>
<feature type="domain" description="Lumazine-binding" evidence="12">
    <location>
        <begin position="97"/>
        <end position="196"/>
    </location>
</feature>
<sequence length="220" mass="23463">MFTGIIEEVGTIARLQPSGGHCCVEITCRQVLDGVKLGDSIAVNGVCLTVTAFGASSFSADISNESLRVTALGRYTAGDRVNLERAMAANGRFDGHMVAGHVDTTATLVDRSRDGSSWRLRFRLAHPQMMRYVIERGSVAIDGISLTVFGLDDSKGEFSINLIPHSQGLTILPEQPVGAVVNIECDLVAKYLERLMGGSKSDGASPSTLTMEKLRANGFG</sequence>
<comment type="subunit">
    <text evidence="4">Homotrimer.</text>
</comment>
<evidence type="ECO:0000256" key="11">
    <source>
        <dbReference type="PROSITE-ProRule" id="PRU00524"/>
    </source>
</evidence>
<dbReference type="FunFam" id="2.40.30.20:FF:000004">
    <property type="entry name" value="Riboflavin synthase, alpha subunit"/>
    <property type="match status" value="1"/>
</dbReference>
<dbReference type="PROSITE" id="PS51177">
    <property type="entry name" value="LUMAZINE_BIND"/>
    <property type="match status" value="2"/>
</dbReference>
<dbReference type="PANTHER" id="PTHR21098:SF0">
    <property type="entry name" value="RIBOFLAVIN SYNTHASE"/>
    <property type="match status" value="1"/>
</dbReference>
<dbReference type="GO" id="GO:0009231">
    <property type="term" value="P:riboflavin biosynthetic process"/>
    <property type="evidence" value="ECO:0007669"/>
    <property type="project" value="UniProtKB-KW"/>
</dbReference>
<evidence type="ECO:0000256" key="4">
    <source>
        <dbReference type="ARBA" id="ARBA00011233"/>
    </source>
</evidence>
<feature type="domain" description="Lumazine-binding" evidence="12">
    <location>
        <begin position="1"/>
        <end position="96"/>
    </location>
</feature>
<dbReference type="InterPro" id="IPR017938">
    <property type="entry name" value="Riboflavin_synthase-like_b-brl"/>
</dbReference>
<keyword evidence="8 13" id="KW-0808">Transferase</keyword>
<dbReference type="InterPro" id="IPR026017">
    <property type="entry name" value="Lumazine-bd_dom"/>
</dbReference>
<dbReference type="NCBIfam" id="NF006767">
    <property type="entry name" value="PRK09289.1"/>
    <property type="match status" value="1"/>
</dbReference>
<dbReference type="NCBIfam" id="TIGR00187">
    <property type="entry name" value="ribE"/>
    <property type="match status" value="1"/>
</dbReference>
<dbReference type="Gene3D" id="2.40.30.20">
    <property type="match status" value="2"/>
</dbReference>
<dbReference type="Proteomes" id="UP000528322">
    <property type="component" value="Unassembled WGS sequence"/>
</dbReference>
<evidence type="ECO:0000256" key="6">
    <source>
        <dbReference type="ARBA" id="ARBA00013950"/>
    </source>
</evidence>
<gene>
    <name evidence="13" type="ORF">HNR37_001221</name>
</gene>
<dbReference type="PIRSF" id="PIRSF000498">
    <property type="entry name" value="Riboflavin_syn_A"/>
    <property type="match status" value="1"/>
</dbReference>
<proteinExistence type="predicted"/>
<evidence type="ECO:0000256" key="5">
    <source>
        <dbReference type="ARBA" id="ARBA00012827"/>
    </source>
</evidence>
<dbReference type="InterPro" id="IPR023366">
    <property type="entry name" value="ATP_synth_asu-like_sf"/>
</dbReference>
<evidence type="ECO:0000256" key="9">
    <source>
        <dbReference type="ARBA" id="ARBA00022737"/>
    </source>
</evidence>
<dbReference type="GO" id="GO:0004746">
    <property type="term" value="F:riboflavin synthase activity"/>
    <property type="evidence" value="ECO:0007669"/>
    <property type="project" value="UniProtKB-UniRule"/>
</dbReference>
<dbReference type="PANTHER" id="PTHR21098">
    <property type="entry name" value="RIBOFLAVIN SYNTHASE ALPHA CHAIN"/>
    <property type="match status" value="1"/>
</dbReference>
<dbReference type="EC" id="2.5.1.9" evidence="5 10"/>
<evidence type="ECO:0000313" key="13">
    <source>
        <dbReference type="EMBL" id="MBB5021907.1"/>
    </source>
</evidence>
<feature type="repeat" description="Lumazine-binding" evidence="11">
    <location>
        <begin position="1"/>
        <end position="96"/>
    </location>
</feature>
<evidence type="ECO:0000256" key="7">
    <source>
        <dbReference type="ARBA" id="ARBA00022619"/>
    </source>
</evidence>
<dbReference type="FunFam" id="2.40.30.20:FF:000003">
    <property type="entry name" value="Riboflavin synthase, alpha subunit"/>
    <property type="match status" value="1"/>
</dbReference>
<comment type="caution">
    <text evidence="13">The sequence shown here is derived from an EMBL/GenBank/DDBJ whole genome shotgun (WGS) entry which is preliminary data.</text>
</comment>
<evidence type="ECO:0000256" key="1">
    <source>
        <dbReference type="ARBA" id="ARBA00000968"/>
    </source>
</evidence>
<dbReference type="Pfam" id="PF00677">
    <property type="entry name" value="Lum_binding"/>
    <property type="match status" value="2"/>
</dbReference>
<dbReference type="EMBL" id="JACHID010000006">
    <property type="protein sequence ID" value="MBB5021907.1"/>
    <property type="molecule type" value="Genomic_DNA"/>
</dbReference>
<reference evidence="13 14" key="1">
    <citation type="submission" date="2020-08" db="EMBL/GenBank/DDBJ databases">
        <title>Genomic Encyclopedia of Type Strains, Phase IV (KMG-IV): sequencing the most valuable type-strain genomes for metagenomic binning, comparative biology and taxonomic classification.</title>
        <authorList>
            <person name="Goeker M."/>
        </authorList>
    </citation>
    <scope>NUCLEOTIDE SEQUENCE [LARGE SCALE GENOMIC DNA]</scope>
    <source>
        <strain evidence="13 14">DSM 22071</strain>
    </source>
</reference>
<comment type="pathway">
    <text evidence="3">Cofactor biosynthesis; riboflavin biosynthesis; riboflavin from 2-hydroxy-3-oxobutyl phosphate and 5-amino-6-(D-ribitylamino)uracil: step 2/2.</text>
</comment>
<name>A0A7W7Y4K4_9BACT</name>
<protein>
    <recommendedName>
        <fullName evidence="6 10">Riboflavin synthase</fullName>
        <ecNumber evidence="5 10">2.5.1.9</ecNumber>
    </recommendedName>
</protein>
<evidence type="ECO:0000256" key="10">
    <source>
        <dbReference type="NCBIfam" id="TIGR00187"/>
    </source>
</evidence>
<dbReference type="CDD" id="cd00402">
    <property type="entry name" value="Riboflavin_synthase_like"/>
    <property type="match status" value="1"/>
</dbReference>
<evidence type="ECO:0000256" key="8">
    <source>
        <dbReference type="ARBA" id="ARBA00022679"/>
    </source>
</evidence>
<dbReference type="AlphaFoldDB" id="A0A7W7Y4K4"/>
<dbReference type="SUPFAM" id="SSF63380">
    <property type="entry name" value="Riboflavin synthase domain-like"/>
    <property type="match status" value="2"/>
</dbReference>
<evidence type="ECO:0000313" key="14">
    <source>
        <dbReference type="Proteomes" id="UP000528322"/>
    </source>
</evidence>
<keyword evidence="9" id="KW-0677">Repeat</keyword>
<keyword evidence="14" id="KW-1185">Reference proteome</keyword>
<comment type="function">
    <text evidence="2">Catalyzes the dismutation of two molecules of 6,7-dimethyl-8-ribityllumazine, resulting in the formation of riboflavin and 5-amino-6-(D-ribitylamino)uracil.</text>
</comment>
<comment type="catalytic activity">
    <reaction evidence="1">
        <text>2 6,7-dimethyl-8-(1-D-ribityl)lumazine + H(+) = 5-amino-6-(D-ribitylamino)uracil + riboflavin</text>
        <dbReference type="Rhea" id="RHEA:20772"/>
        <dbReference type="ChEBI" id="CHEBI:15378"/>
        <dbReference type="ChEBI" id="CHEBI:15934"/>
        <dbReference type="ChEBI" id="CHEBI:57986"/>
        <dbReference type="ChEBI" id="CHEBI:58201"/>
        <dbReference type="EC" id="2.5.1.9"/>
    </reaction>
</comment>
<keyword evidence="7" id="KW-0686">Riboflavin biosynthesis</keyword>
<dbReference type="InterPro" id="IPR001783">
    <property type="entry name" value="Lumazine-bd"/>
</dbReference>